<comment type="caution">
    <text evidence="7">The sequence shown here is derived from an EMBL/GenBank/DDBJ whole genome shotgun (WGS) entry which is preliminary data.</text>
</comment>
<dbReference type="InterPro" id="IPR002569">
    <property type="entry name" value="Met_Sox_Rdtase_MsrA_dom"/>
</dbReference>
<keyword evidence="3" id="KW-0560">Oxidoreductase</keyword>
<evidence type="ECO:0000256" key="1">
    <source>
        <dbReference type="ARBA" id="ARBA00005591"/>
    </source>
</evidence>
<dbReference type="PANTHER" id="PTHR43774">
    <property type="entry name" value="PEPTIDE METHIONINE SULFOXIDE REDUCTASE"/>
    <property type="match status" value="1"/>
</dbReference>
<keyword evidence="8" id="KW-1185">Reference proteome</keyword>
<dbReference type="InterPro" id="IPR036509">
    <property type="entry name" value="Met_Sox_Rdtase_MsrA_sf"/>
</dbReference>
<dbReference type="EMBL" id="JAKRYL010000018">
    <property type="protein sequence ID" value="MCL7748723.1"/>
    <property type="molecule type" value="Genomic_DNA"/>
</dbReference>
<reference evidence="7" key="1">
    <citation type="submission" date="2022-02" db="EMBL/GenBank/DDBJ databases">
        <title>Halalkalibacter sp. nov. isolated from Lonar Lake, India.</title>
        <authorList>
            <person name="Joshi A."/>
            <person name="Thite S."/>
            <person name="Lodha T."/>
        </authorList>
    </citation>
    <scope>NUCLEOTIDE SEQUENCE</scope>
    <source>
        <strain evidence="7">MEB205</strain>
    </source>
</reference>
<evidence type="ECO:0000256" key="5">
    <source>
        <dbReference type="ARBA" id="ARBA00048782"/>
    </source>
</evidence>
<accession>A0A9X2CUW8</accession>
<dbReference type="GO" id="GO:0008113">
    <property type="term" value="F:peptide-methionine (S)-S-oxide reductase activity"/>
    <property type="evidence" value="ECO:0007669"/>
    <property type="project" value="UniProtKB-EC"/>
</dbReference>
<evidence type="ECO:0000259" key="6">
    <source>
        <dbReference type="Pfam" id="PF01625"/>
    </source>
</evidence>
<dbReference type="Gene3D" id="3.30.1060.10">
    <property type="entry name" value="Peptide methionine sulphoxide reductase MsrA"/>
    <property type="match status" value="1"/>
</dbReference>
<gene>
    <name evidence="7" type="ORF">MF646_16490</name>
</gene>
<evidence type="ECO:0000256" key="2">
    <source>
        <dbReference type="ARBA" id="ARBA00012502"/>
    </source>
</evidence>
<sequence>MQTRVGYAGGTKNNPTYRQMGDHTETVELDFDPTLVSFEQLLDVFWSHHRPRKDGYGGRQYMSLVLYRNEKQKDQATIVKNRIEKRLKTELETELKPFEHFFLAEEKHQKYYLKRYKQAYESVLQLFQSHDAFVKSTIAARLNGFVREFGTLGELNEEIHYWGLDDHDTGLLKETINKLKW</sequence>
<comment type="catalytic activity">
    <reaction evidence="4">
        <text>L-methionyl-[protein] + [thioredoxin]-disulfide + H2O = L-methionyl-(S)-S-oxide-[protein] + [thioredoxin]-dithiol</text>
        <dbReference type="Rhea" id="RHEA:14217"/>
        <dbReference type="Rhea" id="RHEA-COMP:10698"/>
        <dbReference type="Rhea" id="RHEA-COMP:10700"/>
        <dbReference type="Rhea" id="RHEA-COMP:12313"/>
        <dbReference type="Rhea" id="RHEA-COMP:12315"/>
        <dbReference type="ChEBI" id="CHEBI:15377"/>
        <dbReference type="ChEBI" id="CHEBI:16044"/>
        <dbReference type="ChEBI" id="CHEBI:29950"/>
        <dbReference type="ChEBI" id="CHEBI:44120"/>
        <dbReference type="ChEBI" id="CHEBI:50058"/>
        <dbReference type="EC" id="1.8.4.11"/>
    </reaction>
</comment>
<protein>
    <recommendedName>
        <fullName evidence="2">peptide-methionine (S)-S-oxide reductase</fullName>
        <ecNumber evidence="2">1.8.4.11</ecNumber>
    </recommendedName>
</protein>
<dbReference type="SUPFAM" id="SSF55068">
    <property type="entry name" value="Peptide methionine sulfoxide reductase"/>
    <property type="match status" value="1"/>
</dbReference>
<dbReference type="EC" id="1.8.4.11" evidence="2"/>
<name>A0A9X2CUW8_9BACI</name>
<comment type="catalytic activity">
    <reaction evidence="5">
        <text>[thioredoxin]-disulfide + L-methionine + H2O = L-methionine (S)-S-oxide + [thioredoxin]-dithiol</text>
        <dbReference type="Rhea" id="RHEA:19993"/>
        <dbReference type="Rhea" id="RHEA-COMP:10698"/>
        <dbReference type="Rhea" id="RHEA-COMP:10700"/>
        <dbReference type="ChEBI" id="CHEBI:15377"/>
        <dbReference type="ChEBI" id="CHEBI:29950"/>
        <dbReference type="ChEBI" id="CHEBI:50058"/>
        <dbReference type="ChEBI" id="CHEBI:57844"/>
        <dbReference type="ChEBI" id="CHEBI:58772"/>
        <dbReference type="EC" id="1.8.4.11"/>
    </reaction>
</comment>
<evidence type="ECO:0000313" key="8">
    <source>
        <dbReference type="Proteomes" id="UP001139150"/>
    </source>
</evidence>
<evidence type="ECO:0000313" key="7">
    <source>
        <dbReference type="EMBL" id="MCL7748723.1"/>
    </source>
</evidence>
<comment type="similarity">
    <text evidence="1">Belongs to the MsrA Met sulfoxide reductase family.</text>
</comment>
<evidence type="ECO:0000256" key="4">
    <source>
        <dbReference type="ARBA" id="ARBA00047806"/>
    </source>
</evidence>
<evidence type="ECO:0000256" key="3">
    <source>
        <dbReference type="ARBA" id="ARBA00023002"/>
    </source>
</evidence>
<dbReference type="Proteomes" id="UP001139150">
    <property type="component" value="Unassembled WGS sequence"/>
</dbReference>
<dbReference type="Pfam" id="PF01625">
    <property type="entry name" value="PMSR"/>
    <property type="match status" value="1"/>
</dbReference>
<proteinExistence type="inferred from homology"/>
<feature type="domain" description="Peptide methionine sulphoxide reductase MsrA" evidence="6">
    <location>
        <begin position="2"/>
        <end position="120"/>
    </location>
</feature>
<dbReference type="PANTHER" id="PTHR43774:SF1">
    <property type="entry name" value="PEPTIDE METHIONINE SULFOXIDE REDUCTASE MSRA 2"/>
    <property type="match status" value="1"/>
</dbReference>
<organism evidence="7 8">
    <name type="scientific">Halalkalibacter alkaliphilus</name>
    <dbReference type="NCBI Taxonomy" id="2917993"/>
    <lineage>
        <taxon>Bacteria</taxon>
        <taxon>Bacillati</taxon>
        <taxon>Bacillota</taxon>
        <taxon>Bacilli</taxon>
        <taxon>Bacillales</taxon>
        <taxon>Bacillaceae</taxon>
        <taxon>Halalkalibacter</taxon>
    </lineage>
</organism>
<dbReference type="AlphaFoldDB" id="A0A9X2CUW8"/>